<name>A0A5E4SFK7_9BURK</name>
<dbReference type="GO" id="GO:0005737">
    <property type="term" value="C:cytoplasm"/>
    <property type="evidence" value="ECO:0007669"/>
    <property type="project" value="UniProtKB-SubCell"/>
</dbReference>
<dbReference type="HAMAP" id="MF_00710">
    <property type="entry name" value="Malonate_deCO2ase_dsu"/>
    <property type="match status" value="1"/>
</dbReference>
<accession>A0A5E4SFK7</accession>
<dbReference type="EMBL" id="CABPRY010000001">
    <property type="protein sequence ID" value="VVD74676.1"/>
    <property type="molecule type" value="Genomic_DNA"/>
</dbReference>
<dbReference type="NCBIfam" id="TIGR03130">
    <property type="entry name" value="malonate_delta"/>
    <property type="match status" value="1"/>
</dbReference>
<evidence type="ECO:0000313" key="7">
    <source>
        <dbReference type="Proteomes" id="UP000396788"/>
    </source>
</evidence>
<dbReference type="Pfam" id="PF06857">
    <property type="entry name" value="ACP"/>
    <property type="match status" value="1"/>
</dbReference>
<protein>
    <recommendedName>
        <fullName evidence="4">Malonate decarboxylase acyl carrier protein</fullName>
    </recommendedName>
</protein>
<keyword evidence="2" id="KW-0963">Cytoplasm</keyword>
<reference evidence="6 7" key="1">
    <citation type="submission" date="2019-08" db="EMBL/GenBank/DDBJ databases">
        <authorList>
            <person name="Peeters C."/>
        </authorList>
    </citation>
    <scope>NUCLEOTIDE SEQUENCE [LARGE SCALE GENOMIC DNA]</scope>
    <source>
        <strain evidence="6 7">LMG 31107</strain>
    </source>
</reference>
<organism evidence="6 7">
    <name type="scientific">Pandoraea cepalis</name>
    <dbReference type="NCBI Taxonomy" id="2508294"/>
    <lineage>
        <taxon>Bacteria</taxon>
        <taxon>Pseudomonadati</taxon>
        <taxon>Pseudomonadota</taxon>
        <taxon>Betaproteobacteria</taxon>
        <taxon>Burkholderiales</taxon>
        <taxon>Burkholderiaceae</taxon>
        <taxon>Pandoraea</taxon>
    </lineage>
</organism>
<evidence type="ECO:0000256" key="3">
    <source>
        <dbReference type="ARBA" id="ARBA00022553"/>
    </source>
</evidence>
<evidence type="ECO:0000313" key="6">
    <source>
        <dbReference type="EMBL" id="VVD74676.1"/>
    </source>
</evidence>
<feature type="modified residue" description="O-(phosphoribosyl dephospho-coenzyme A)serine" evidence="5">
    <location>
        <position position="25"/>
    </location>
</feature>
<evidence type="ECO:0000256" key="2">
    <source>
        <dbReference type="ARBA" id="ARBA00022490"/>
    </source>
</evidence>
<proteinExistence type="inferred from homology"/>
<evidence type="ECO:0000256" key="5">
    <source>
        <dbReference type="PIRSR" id="PIRSR609662-50"/>
    </source>
</evidence>
<dbReference type="InterPro" id="IPR009662">
    <property type="entry name" value="Malonate_deCO2ase_dsu"/>
</dbReference>
<keyword evidence="3 5" id="KW-0597">Phosphoprotein</keyword>
<comment type="subcellular location">
    <subcellularLocation>
        <location evidence="1">Cytoplasm</location>
    </subcellularLocation>
</comment>
<dbReference type="AlphaFoldDB" id="A0A5E4SFK7"/>
<sequence length="100" mass="10610">METLQFHFSGGAPSAGRACVGVVGSGDLEVLLSPGETGQIHVELTTSVNGLSAIWQAQLERIFASHAWPALNVEINDFGATPAVVRLRLEQAREALESPQ</sequence>
<evidence type="ECO:0000256" key="4">
    <source>
        <dbReference type="NCBIfam" id="TIGR03130"/>
    </source>
</evidence>
<dbReference type="Proteomes" id="UP000396788">
    <property type="component" value="Unassembled WGS sequence"/>
</dbReference>
<dbReference type="InterPro" id="IPR023439">
    <property type="entry name" value="Mal_deCO2ase/Cit_lyase_ACP"/>
</dbReference>
<evidence type="ECO:0000256" key="1">
    <source>
        <dbReference type="ARBA" id="ARBA00004496"/>
    </source>
</evidence>
<gene>
    <name evidence="6" type="primary">mdcC</name>
    <name evidence="6" type="ORF">PCE31107_00804</name>
</gene>
<dbReference type="RefSeq" id="WP_130024901.1">
    <property type="nucleotide sequence ID" value="NZ_CABPRY010000001.1"/>
</dbReference>
<comment type="PTM">
    <text evidence="5">Covalently binds the prosthetic group of malonate decarboxylase.</text>
</comment>
<dbReference type="NCBIfam" id="NF002293">
    <property type="entry name" value="PRK01220.1"/>
    <property type="match status" value="1"/>
</dbReference>